<accession>A0ABV8YQW8</accession>
<gene>
    <name evidence="2" type="ORF">ACFPH6_20400</name>
</gene>
<comment type="caution">
    <text evidence="2">The sequence shown here is derived from an EMBL/GenBank/DDBJ whole genome shotgun (WGS) entry which is preliminary data.</text>
</comment>
<organism evidence="2 3">
    <name type="scientific">Streptomyces xiangluensis</name>
    <dbReference type="NCBI Taxonomy" id="2665720"/>
    <lineage>
        <taxon>Bacteria</taxon>
        <taxon>Bacillati</taxon>
        <taxon>Actinomycetota</taxon>
        <taxon>Actinomycetes</taxon>
        <taxon>Kitasatosporales</taxon>
        <taxon>Streptomycetaceae</taxon>
        <taxon>Streptomyces</taxon>
    </lineage>
</organism>
<dbReference type="EMBL" id="JBHSFG010000031">
    <property type="protein sequence ID" value="MFC4466860.1"/>
    <property type="molecule type" value="Genomic_DNA"/>
</dbReference>
<protein>
    <submittedName>
        <fullName evidence="2">Uncharacterized protein</fullName>
    </submittedName>
</protein>
<proteinExistence type="predicted"/>
<evidence type="ECO:0000256" key="1">
    <source>
        <dbReference type="SAM" id="MobiDB-lite"/>
    </source>
</evidence>
<name>A0ABV8YQW8_9ACTN</name>
<dbReference type="Proteomes" id="UP001596012">
    <property type="component" value="Unassembled WGS sequence"/>
</dbReference>
<evidence type="ECO:0000313" key="2">
    <source>
        <dbReference type="EMBL" id="MFC4466860.1"/>
    </source>
</evidence>
<sequence>MNSQTYTAYLRKVTASMGWRGVGNPPPATWRTTVGAPLSRLPSGTVE</sequence>
<evidence type="ECO:0000313" key="3">
    <source>
        <dbReference type="Proteomes" id="UP001596012"/>
    </source>
</evidence>
<feature type="region of interest" description="Disordered" evidence="1">
    <location>
        <begin position="20"/>
        <end position="47"/>
    </location>
</feature>
<dbReference type="RefSeq" id="WP_386343685.1">
    <property type="nucleotide sequence ID" value="NZ_JBHSFG010000031.1"/>
</dbReference>
<keyword evidence="3" id="KW-1185">Reference proteome</keyword>
<reference evidence="3" key="1">
    <citation type="journal article" date="2019" name="Int. J. Syst. Evol. Microbiol.">
        <title>The Global Catalogue of Microorganisms (GCM) 10K type strain sequencing project: providing services to taxonomists for standard genome sequencing and annotation.</title>
        <authorList>
            <consortium name="The Broad Institute Genomics Platform"/>
            <consortium name="The Broad Institute Genome Sequencing Center for Infectious Disease"/>
            <person name="Wu L."/>
            <person name="Ma J."/>
        </authorList>
    </citation>
    <scope>NUCLEOTIDE SEQUENCE [LARGE SCALE GENOMIC DNA]</scope>
    <source>
        <strain evidence="3">DT43</strain>
    </source>
</reference>